<protein>
    <submittedName>
        <fullName evidence="1">Uncharacterized protein</fullName>
    </submittedName>
</protein>
<dbReference type="AlphaFoldDB" id="E0IBJ2"/>
<accession>E0IBJ2</accession>
<dbReference type="EMBL" id="AEDD01000008">
    <property type="protein sequence ID" value="EFM10072.1"/>
    <property type="molecule type" value="Genomic_DNA"/>
</dbReference>
<name>E0IBJ2_9BACL</name>
<evidence type="ECO:0000313" key="2">
    <source>
        <dbReference type="Proteomes" id="UP000005387"/>
    </source>
</evidence>
<gene>
    <name evidence="1" type="ORF">PaecuDRAFT_3031</name>
</gene>
<dbReference type="RefSeq" id="WP_006039019.1">
    <property type="nucleotide sequence ID" value="NZ_AEDD01000008.1"/>
</dbReference>
<proteinExistence type="predicted"/>
<reference evidence="1 2" key="1">
    <citation type="submission" date="2010-07" db="EMBL/GenBank/DDBJ databases">
        <title>The draft genome of Paenibacillus curdlanolyticus YK9.</title>
        <authorList>
            <consortium name="US DOE Joint Genome Institute (JGI-PGF)"/>
            <person name="Lucas S."/>
            <person name="Copeland A."/>
            <person name="Lapidus A."/>
            <person name="Cheng J.-F."/>
            <person name="Bruce D."/>
            <person name="Goodwin L."/>
            <person name="Pitluck S."/>
            <person name="Land M.L."/>
            <person name="Hauser L."/>
            <person name="Chang Y.-J."/>
            <person name="Jeffries C."/>
            <person name="Anderson I.J."/>
            <person name="Johnson E."/>
            <person name="Loganathan U."/>
            <person name="Mulhopadhyay B."/>
            <person name="Kyrpides N."/>
            <person name="Woyke T.J."/>
        </authorList>
    </citation>
    <scope>NUCLEOTIDE SEQUENCE [LARGE SCALE GENOMIC DNA]</scope>
    <source>
        <strain evidence="1 2">YK9</strain>
    </source>
</reference>
<keyword evidence="2" id="KW-1185">Reference proteome</keyword>
<organism evidence="1 2">
    <name type="scientific">Paenibacillus curdlanolyticus YK9</name>
    <dbReference type="NCBI Taxonomy" id="717606"/>
    <lineage>
        <taxon>Bacteria</taxon>
        <taxon>Bacillati</taxon>
        <taxon>Bacillota</taxon>
        <taxon>Bacilli</taxon>
        <taxon>Bacillales</taxon>
        <taxon>Paenibacillaceae</taxon>
        <taxon>Paenibacillus</taxon>
    </lineage>
</organism>
<sequence length="107" mass="12153">MNASPYEVARSLGIKIDYCLLGKKIVGVYADLNGYQIILNSMMDNDRQEDTVHALIQHHNSELRGVERVVYKDKMAFGFNLLNGVDQIHKTFLNVLPMFAMVKHDNG</sequence>
<evidence type="ECO:0000313" key="1">
    <source>
        <dbReference type="EMBL" id="EFM10072.1"/>
    </source>
</evidence>
<dbReference type="Proteomes" id="UP000005387">
    <property type="component" value="Unassembled WGS sequence"/>
</dbReference>